<name>A0A0E9Q288_ANGAN</name>
<sequence length="36" mass="4355">MFSVICMYLFYFSVKRNIHYSSLNCLHFLVVSYICL</sequence>
<reference evidence="1" key="1">
    <citation type="submission" date="2014-11" db="EMBL/GenBank/DDBJ databases">
        <authorList>
            <person name="Amaro Gonzalez C."/>
        </authorList>
    </citation>
    <scope>NUCLEOTIDE SEQUENCE</scope>
</reference>
<dbReference type="EMBL" id="GBXM01097935">
    <property type="protein sequence ID" value="JAH10642.1"/>
    <property type="molecule type" value="Transcribed_RNA"/>
</dbReference>
<organism evidence="1">
    <name type="scientific">Anguilla anguilla</name>
    <name type="common">European freshwater eel</name>
    <name type="synonym">Muraena anguilla</name>
    <dbReference type="NCBI Taxonomy" id="7936"/>
    <lineage>
        <taxon>Eukaryota</taxon>
        <taxon>Metazoa</taxon>
        <taxon>Chordata</taxon>
        <taxon>Craniata</taxon>
        <taxon>Vertebrata</taxon>
        <taxon>Euteleostomi</taxon>
        <taxon>Actinopterygii</taxon>
        <taxon>Neopterygii</taxon>
        <taxon>Teleostei</taxon>
        <taxon>Anguilliformes</taxon>
        <taxon>Anguillidae</taxon>
        <taxon>Anguilla</taxon>
    </lineage>
</organism>
<protein>
    <submittedName>
        <fullName evidence="1">Uncharacterized protein</fullName>
    </submittedName>
</protein>
<dbReference type="AlphaFoldDB" id="A0A0E9Q288"/>
<proteinExistence type="predicted"/>
<evidence type="ECO:0000313" key="1">
    <source>
        <dbReference type="EMBL" id="JAH10642.1"/>
    </source>
</evidence>
<reference evidence="1" key="2">
    <citation type="journal article" date="2015" name="Fish Shellfish Immunol.">
        <title>Early steps in the European eel (Anguilla anguilla)-Vibrio vulnificus interaction in the gills: Role of the RtxA13 toxin.</title>
        <authorList>
            <person name="Callol A."/>
            <person name="Pajuelo D."/>
            <person name="Ebbesson L."/>
            <person name="Teles M."/>
            <person name="MacKenzie S."/>
            <person name="Amaro C."/>
        </authorList>
    </citation>
    <scope>NUCLEOTIDE SEQUENCE</scope>
</reference>
<accession>A0A0E9Q288</accession>